<gene>
    <name evidence="6" type="ORF">GCM10009788_05320</name>
</gene>
<feature type="chain" id="PRO_5045037356" evidence="4">
    <location>
        <begin position="33"/>
        <end position="526"/>
    </location>
</feature>
<protein>
    <submittedName>
        <fullName evidence="6">ABC transporter substrate-binding protein</fullName>
    </submittedName>
</protein>
<dbReference type="InterPro" id="IPR030678">
    <property type="entry name" value="Peptide/Ni-bd"/>
</dbReference>
<evidence type="ECO:0000313" key="7">
    <source>
        <dbReference type="Proteomes" id="UP001500842"/>
    </source>
</evidence>
<dbReference type="RefSeq" id="WP_344110990.1">
    <property type="nucleotide sequence ID" value="NZ_BAAAOR010000004.1"/>
</dbReference>
<dbReference type="Pfam" id="PF00496">
    <property type="entry name" value="SBP_bac_5"/>
    <property type="match status" value="1"/>
</dbReference>
<keyword evidence="2" id="KW-0813">Transport</keyword>
<proteinExistence type="inferred from homology"/>
<dbReference type="PROSITE" id="PS51257">
    <property type="entry name" value="PROKAR_LIPOPROTEIN"/>
    <property type="match status" value="1"/>
</dbReference>
<dbReference type="PIRSF" id="PIRSF002741">
    <property type="entry name" value="MppA"/>
    <property type="match status" value="1"/>
</dbReference>
<dbReference type="EMBL" id="BAAAOR010000004">
    <property type="protein sequence ID" value="GAA1504773.1"/>
    <property type="molecule type" value="Genomic_DNA"/>
</dbReference>
<keyword evidence="7" id="KW-1185">Reference proteome</keyword>
<evidence type="ECO:0000256" key="3">
    <source>
        <dbReference type="ARBA" id="ARBA00022729"/>
    </source>
</evidence>
<keyword evidence="3 4" id="KW-0732">Signal</keyword>
<dbReference type="Proteomes" id="UP001500842">
    <property type="component" value="Unassembled WGS sequence"/>
</dbReference>
<comment type="caution">
    <text evidence="6">The sequence shown here is derived from an EMBL/GenBank/DDBJ whole genome shotgun (WGS) entry which is preliminary data.</text>
</comment>
<evidence type="ECO:0000313" key="6">
    <source>
        <dbReference type="EMBL" id="GAA1504773.1"/>
    </source>
</evidence>
<dbReference type="Gene3D" id="3.40.190.10">
    <property type="entry name" value="Periplasmic binding protein-like II"/>
    <property type="match status" value="1"/>
</dbReference>
<dbReference type="InterPro" id="IPR000914">
    <property type="entry name" value="SBP_5_dom"/>
</dbReference>
<evidence type="ECO:0000259" key="5">
    <source>
        <dbReference type="Pfam" id="PF00496"/>
    </source>
</evidence>
<organism evidence="6 7">
    <name type="scientific">Nocardioides humi</name>
    <dbReference type="NCBI Taxonomy" id="449461"/>
    <lineage>
        <taxon>Bacteria</taxon>
        <taxon>Bacillati</taxon>
        <taxon>Actinomycetota</taxon>
        <taxon>Actinomycetes</taxon>
        <taxon>Propionibacteriales</taxon>
        <taxon>Nocardioidaceae</taxon>
        <taxon>Nocardioides</taxon>
    </lineage>
</organism>
<reference evidence="6 7" key="1">
    <citation type="journal article" date="2019" name="Int. J. Syst. Evol. Microbiol.">
        <title>The Global Catalogue of Microorganisms (GCM) 10K type strain sequencing project: providing services to taxonomists for standard genome sequencing and annotation.</title>
        <authorList>
            <consortium name="The Broad Institute Genomics Platform"/>
            <consortium name="The Broad Institute Genome Sequencing Center for Infectious Disease"/>
            <person name="Wu L."/>
            <person name="Ma J."/>
        </authorList>
    </citation>
    <scope>NUCLEOTIDE SEQUENCE [LARGE SCALE GENOMIC DNA]</scope>
    <source>
        <strain evidence="6 7">JCM 14942</strain>
    </source>
</reference>
<feature type="domain" description="Solute-binding protein family 5" evidence="5">
    <location>
        <begin position="89"/>
        <end position="434"/>
    </location>
</feature>
<evidence type="ECO:0000256" key="4">
    <source>
        <dbReference type="SAM" id="SignalP"/>
    </source>
</evidence>
<evidence type="ECO:0000256" key="2">
    <source>
        <dbReference type="ARBA" id="ARBA00022448"/>
    </source>
</evidence>
<feature type="signal peptide" evidence="4">
    <location>
        <begin position="1"/>
        <end position="32"/>
    </location>
</feature>
<dbReference type="PANTHER" id="PTHR30290:SF9">
    <property type="entry name" value="OLIGOPEPTIDE-BINDING PROTEIN APPA"/>
    <property type="match status" value="1"/>
</dbReference>
<dbReference type="SUPFAM" id="SSF53850">
    <property type="entry name" value="Periplasmic binding protein-like II"/>
    <property type="match status" value="1"/>
</dbReference>
<dbReference type="PANTHER" id="PTHR30290">
    <property type="entry name" value="PERIPLASMIC BINDING COMPONENT OF ABC TRANSPORTER"/>
    <property type="match status" value="1"/>
</dbReference>
<dbReference type="InterPro" id="IPR039424">
    <property type="entry name" value="SBP_5"/>
</dbReference>
<dbReference type="Gene3D" id="3.10.105.10">
    <property type="entry name" value="Dipeptide-binding Protein, Domain 3"/>
    <property type="match status" value="1"/>
</dbReference>
<evidence type="ECO:0000256" key="1">
    <source>
        <dbReference type="ARBA" id="ARBA00005695"/>
    </source>
</evidence>
<name>A0ABN1ZUH3_9ACTN</name>
<sequence>MSQHHPRRRARGSRRRVASALIAAVVGATGLAACGGSASSGAGSDGTLTIALPLKPQSLDPGKNGNGGQNIVQWLSYEPLIRLNSDGSLSPGLATEWGYVGEGNKAFEMKIRTDAEFADGTPVTAESVAATINHYIANPGPLSHFMTGVESAKATDEQTVAVTLNAPNPILPVVFSQSSNWGNVISPAGLADPSKLTTETHGAGAYVLDTAQTVDGDHYTFVPNDNYWNPDAIHWEKVVVRVLPDANAALQALKSGQIQVDMNSQGDIVSQARKAGGVDIAEGPGFVQALFLMDRAGELTEALGDVRVRRALNHAVDRKAIAAALGGDFTPTAQIAPVGTDGHDEALDETYAYDPDLARELLAEAGYADGFEIDALSMSLFQTDTLAQAVASQLEEVGVTVRLKSIGADLNQLIADMATKEYAAVFFNAGTNMFTNALQNFASPASPLNPFASKGEEVIGAFEAMAAAPEEEVPAAAVALNRAVVEQAWFVPLVQTPAYAFARGIGSFGDVGNAGALDVLSWTPAS</sequence>
<accession>A0ABN1ZUH3</accession>
<comment type="similarity">
    <text evidence="1">Belongs to the bacterial solute-binding protein 5 family.</text>
</comment>